<name>A0A699XBH2_TANCI</name>
<reference evidence="2" key="1">
    <citation type="journal article" date="2019" name="Sci. Rep.">
        <title>Draft genome of Tanacetum cinerariifolium, the natural source of mosquito coil.</title>
        <authorList>
            <person name="Yamashiro T."/>
            <person name="Shiraishi A."/>
            <person name="Satake H."/>
            <person name="Nakayama K."/>
        </authorList>
    </citation>
    <scope>NUCLEOTIDE SEQUENCE</scope>
</reference>
<feature type="non-terminal residue" evidence="2">
    <location>
        <position position="90"/>
    </location>
</feature>
<gene>
    <name evidence="2" type="ORF">Tci_928482</name>
</gene>
<organism evidence="2">
    <name type="scientific">Tanacetum cinerariifolium</name>
    <name type="common">Dalmatian daisy</name>
    <name type="synonym">Chrysanthemum cinerariifolium</name>
    <dbReference type="NCBI Taxonomy" id="118510"/>
    <lineage>
        <taxon>Eukaryota</taxon>
        <taxon>Viridiplantae</taxon>
        <taxon>Streptophyta</taxon>
        <taxon>Embryophyta</taxon>
        <taxon>Tracheophyta</taxon>
        <taxon>Spermatophyta</taxon>
        <taxon>Magnoliopsida</taxon>
        <taxon>eudicotyledons</taxon>
        <taxon>Gunneridae</taxon>
        <taxon>Pentapetalae</taxon>
        <taxon>asterids</taxon>
        <taxon>campanulids</taxon>
        <taxon>Asterales</taxon>
        <taxon>Asteraceae</taxon>
        <taxon>Asteroideae</taxon>
        <taxon>Anthemideae</taxon>
        <taxon>Anthemidinae</taxon>
        <taxon>Tanacetum</taxon>
    </lineage>
</organism>
<feature type="compositionally biased region" description="Basic and acidic residues" evidence="1">
    <location>
        <begin position="67"/>
        <end position="78"/>
    </location>
</feature>
<accession>A0A699XBH2</accession>
<dbReference type="AlphaFoldDB" id="A0A699XBH2"/>
<protein>
    <submittedName>
        <fullName evidence="2">Uncharacterized protein</fullName>
    </submittedName>
</protein>
<dbReference type="EMBL" id="BKCJ011830297">
    <property type="protein sequence ID" value="GFD56513.1"/>
    <property type="molecule type" value="Genomic_DNA"/>
</dbReference>
<feature type="non-terminal residue" evidence="2">
    <location>
        <position position="1"/>
    </location>
</feature>
<feature type="region of interest" description="Disordered" evidence="1">
    <location>
        <begin position="61"/>
        <end position="90"/>
    </location>
</feature>
<sequence>DAGPRERGHQLRPQPGPDGQRDAEQQHQRAAGLHALVELDQELRAQHAQYALEQQLLQPDYAPAPELDSRAGHLDSVRRIAPALPGPEQR</sequence>
<feature type="region of interest" description="Disordered" evidence="1">
    <location>
        <begin position="1"/>
        <end position="29"/>
    </location>
</feature>
<comment type="caution">
    <text evidence="2">The sequence shown here is derived from an EMBL/GenBank/DDBJ whole genome shotgun (WGS) entry which is preliminary data.</text>
</comment>
<evidence type="ECO:0000256" key="1">
    <source>
        <dbReference type="SAM" id="MobiDB-lite"/>
    </source>
</evidence>
<evidence type="ECO:0000313" key="2">
    <source>
        <dbReference type="EMBL" id="GFD56513.1"/>
    </source>
</evidence>
<proteinExistence type="predicted"/>